<dbReference type="SUPFAM" id="SSF51735">
    <property type="entry name" value="NAD(P)-binding Rossmann-fold domains"/>
    <property type="match status" value="1"/>
</dbReference>
<dbReference type="Pfam" id="PF00106">
    <property type="entry name" value="adh_short"/>
    <property type="match status" value="1"/>
</dbReference>
<sequence>MTDPFHPYASLYATPKGPGDARPTALQIIRDDGLLNRWTGKVVLVTGATSGLGLEVARALYTTGADVFITARDIRKAEDVFEDIRKSDHGNGKLEVIAVDMNSLESVKKAAKDFLARSDRLNVLVNNAGIMAIPTATTTADGFEQQFGVNHLAHFTLTALLLPILLRSSTPAFNSRVIAVTSSAHRYSTIRFADVNLASSYDPWLAYGQSKTANIWMATHIDRIYGPRGVHAVAVHPGGALTALHQNVPAEMIAAWGADPNMMASMMAPDQGAATTTWAAVAGVWEGKGGKYLSECGVGGPAKDLGSVLDPGYGPYAFDREGEERLWDVSCEMARVEVEG</sequence>
<accession>A0A6A6Y237</accession>
<organism evidence="3">
    <name type="scientific">Mytilinidion resinicola</name>
    <dbReference type="NCBI Taxonomy" id="574789"/>
    <lineage>
        <taxon>Eukaryota</taxon>
        <taxon>Fungi</taxon>
        <taxon>Dikarya</taxon>
        <taxon>Ascomycota</taxon>
        <taxon>Pezizomycotina</taxon>
        <taxon>Dothideomycetes</taxon>
        <taxon>Pleosporomycetidae</taxon>
        <taxon>Mytilinidiales</taxon>
        <taxon>Mytilinidiaceae</taxon>
        <taxon>Mytilinidion</taxon>
    </lineage>
</organism>
<reference evidence="3 5" key="1">
    <citation type="journal article" date="2020" name="Stud. Mycol.">
        <title>101 Dothideomycetes genomes: a test case for predicting lifestyles and emergence of pathogens.</title>
        <authorList>
            <person name="Haridas S."/>
            <person name="Albert R."/>
            <person name="Binder M."/>
            <person name="Bloem J."/>
            <person name="Labutti K."/>
            <person name="Salamov A."/>
            <person name="Andreopoulos B."/>
            <person name="Baker S."/>
            <person name="Barry K."/>
            <person name="Bills G."/>
            <person name="Bluhm B."/>
            <person name="Cannon C."/>
            <person name="Castanera R."/>
            <person name="Culley D."/>
            <person name="Daum C."/>
            <person name="Ezra D."/>
            <person name="Gonzalez J."/>
            <person name="Henrissat B."/>
            <person name="Kuo A."/>
            <person name="Liang C."/>
            <person name="Lipzen A."/>
            <person name="Lutzoni F."/>
            <person name="Magnuson J."/>
            <person name="Mondo S."/>
            <person name="Nolan M."/>
            <person name="Ohm R."/>
            <person name="Pangilinan J."/>
            <person name="Park H.-J."/>
            <person name="Ramirez L."/>
            <person name="Alfaro M."/>
            <person name="Sun H."/>
            <person name="Tritt A."/>
            <person name="Yoshinaga Y."/>
            <person name="Zwiers L.-H."/>
            <person name="Turgeon B."/>
            <person name="Goodwin S."/>
            <person name="Spatafora J."/>
            <person name="Crous P."/>
            <person name="Grigoriev I."/>
        </authorList>
    </citation>
    <scope>NUCLEOTIDE SEQUENCE</scope>
    <source>
        <strain evidence="3 5">CBS 304.34</strain>
    </source>
</reference>
<dbReference type="Proteomes" id="UP000504636">
    <property type="component" value="Unplaced"/>
</dbReference>
<dbReference type="RefSeq" id="XP_033569249.1">
    <property type="nucleotide sequence ID" value="XM_033724006.1"/>
</dbReference>
<dbReference type="InterPro" id="IPR036291">
    <property type="entry name" value="NAD(P)-bd_dom_sf"/>
</dbReference>
<dbReference type="EMBL" id="MU003724">
    <property type="protein sequence ID" value="KAF2802285.1"/>
    <property type="molecule type" value="Genomic_DNA"/>
</dbReference>
<comment type="similarity">
    <text evidence="1">Belongs to the short-chain dehydrogenases/reductases (SDR) family.</text>
</comment>
<evidence type="ECO:0000313" key="4">
    <source>
        <dbReference type="Proteomes" id="UP000504636"/>
    </source>
</evidence>
<evidence type="ECO:0000313" key="3">
    <source>
        <dbReference type="EMBL" id="KAF2802285.1"/>
    </source>
</evidence>
<keyword evidence="4" id="KW-1185">Reference proteome</keyword>
<dbReference type="AlphaFoldDB" id="A0A6A6Y237"/>
<reference evidence="5" key="2">
    <citation type="submission" date="2020-04" db="EMBL/GenBank/DDBJ databases">
        <authorList>
            <consortium name="NCBI Genome Project"/>
        </authorList>
    </citation>
    <scope>NUCLEOTIDE SEQUENCE</scope>
    <source>
        <strain evidence="5">CBS 304.34</strain>
    </source>
</reference>
<protein>
    <submittedName>
        <fullName evidence="3 5">Short-chain dehydrogenase</fullName>
    </submittedName>
</protein>
<dbReference type="Gene3D" id="3.40.50.720">
    <property type="entry name" value="NAD(P)-binding Rossmann-like Domain"/>
    <property type="match status" value="1"/>
</dbReference>
<dbReference type="OrthoDB" id="191139at2759"/>
<dbReference type="PANTHER" id="PTHR24320:SF272">
    <property type="entry name" value="NAD(P)-BINDING ROSSMANN-FOLD SUPERFAMILY PROTEIN"/>
    <property type="match status" value="1"/>
</dbReference>
<dbReference type="PANTHER" id="PTHR24320">
    <property type="entry name" value="RETINOL DEHYDROGENASE"/>
    <property type="match status" value="1"/>
</dbReference>
<evidence type="ECO:0000313" key="5">
    <source>
        <dbReference type="RefSeq" id="XP_033569249.1"/>
    </source>
</evidence>
<evidence type="ECO:0000256" key="2">
    <source>
        <dbReference type="ARBA" id="ARBA00023002"/>
    </source>
</evidence>
<dbReference type="GO" id="GO:0016491">
    <property type="term" value="F:oxidoreductase activity"/>
    <property type="evidence" value="ECO:0007669"/>
    <property type="project" value="UniProtKB-KW"/>
</dbReference>
<reference evidence="5" key="3">
    <citation type="submission" date="2025-04" db="UniProtKB">
        <authorList>
            <consortium name="RefSeq"/>
        </authorList>
    </citation>
    <scope>IDENTIFICATION</scope>
    <source>
        <strain evidence="5">CBS 304.34</strain>
    </source>
</reference>
<dbReference type="PRINTS" id="PR00081">
    <property type="entry name" value="GDHRDH"/>
</dbReference>
<dbReference type="InterPro" id="IPR002347">
    <property type="entry name" value="SDR_fam"/>
</dbReference>
<evidence type="ECO:0000256" key="1">
    <source>
        <dbReference type="ARBA" id="ARBA00006484"/>
    </source>
</evidence>
<name>A0A6A6Y237_9PEZI</name>
<proteinExistence type="inferred from homology"/>
<gene>
    <name evidence="3 5" type="ORF">BDZ99DRAFT_504031</name>
</gene>
<keyword evidence="2" id="KW-0560">Oxidoreductase</keyword>
<dbReference type="GeneID" id="54464899"/>